<dbReference type="Proteomes" id="UP000287168">
    <property type="component" value="Unassembled WGS sequence"/>
</dbReference>
<feature type="domain" description="EamA" evidence="7">
    <location>
        <begin position="5"/>
        <end position="138"/>
    </location>
</feature>
<protein>
    <submittedName>
        <fullName evidence="8">DMT family transporter</fullName>
    </submittedName>
</protein>
<feature type="transmembrane region" description="Helical" evidence="6">
    <location>
        <begin position="122"/>
        <end position="142"/>
    </location>
</feature>
<organism evidence="8 9">
    <name type="scientific">Falsigemmobacter intermedius</name>
    <dbReference type="NCBI Taxonomy" id="1553448"/>
    <lineage>
        <taxon>Bacteria</taxon>
        <taxon>Pseudomonadati</taxon>
        <taxon>Pseudomonadota</taxon>
        <taxon>Alphaproteobacteria</taxon>
        <taxon>Rhodobacterales</taxon>
        <taxon>Paracoccaceae</taxon>
        <taxon>Falsigemmobacter</taxon>
    </lineage>
</organism>
<dbReference type="InterPro" id="IPR037185">
    <property type="entry name" value="EmrE-like"/>
</dbReference>
<keyword evidence="9" id="KW-1185">Reference proteome</keyword>
<dbReference type="PANTHER" id="PTHR22911">
    <property type="entry name" value="ACYL-MALONYL CONDENSING ENZYME-RELATED"/>
    <property type="match status" value="1"/>
</dbReference>
<dbReference type="OrthoDB" id="8478503at2"/>
<feature type="transmembrane region" description="Helical" evidence="6">
    <location>
        <begin position="154"/>
        <end position="173"/>
    </location>
</feature>
<feature type="transmembrane region" description="Helical" evidence="6">
    <location>
        <begin position="242"/>
        <end position="261"/>
    </location>
</feature>
<name>A0A3S3V1C6_9RHOB</name>
<comment type="caution">
    <text evidence="8">The sequence shown here is derived from an EMBL/GenBank/DDBJ whole genome shotgun (WGS) entry which is preliminary data.</text>
</comment>
<dbReference type="Pfam" id="PF00892">
    <property type="entry name" value="EamA"/>
    <property type="match status" value="2"/>
</dbReference>
<keyword evidence="5 6" id="KW-0472">Membrane</keyword>
<keyword evidence="3 6" id="KW-0812">Transmembrane</keyword>
<evidence type="ECO:0000256" key="3">
    <source>
        <dbReference type="ARBA" id="ARBA00022692"/>
    </source>
</evidence>
<gene>
    <name evidence="8" type="ORF">EP867_12965</name>
</gene>
<evidence type="ECO:0000256" key="6">
    <source>
        <dbReference type="SAM" id="Phobius"/>
    </source>
</evidence>
<feature type="domain" description="EamA" evidence="7">
    <location>
        <begin position="154"/>
        <end position="284"/>
    </location>
</feature>
<evidence type="ECO:0000256" key="5">
    <source>
        <dbReference type="ARBA" id="ARBA00023136"/>
    </source>
</evidence>
<evidence type="ECO:0000256" key="2">
    <source>
        <dbReference type="ARBA" id="ARBA00009853"/>
    </source>
</evidence>
<evidence type="ECO:0000256" key="1">
    <source>
        <dbReference type="ARBA" id="ARBA00004141"/>
    </source>
</evidence>
<keyword evidence="4 6" id="KW-1133">Transmembrane helix</keyword>
<reference evidence="8 9" key="1">
    <citation type="journal article" date="2015" name="Int. J. Syst. Evol. Microbiol.">
        <title>Gemmobacter intermedius sp. nov., isolated from a white stork (Ciconia ciconia).</title>
        <authorList>
            <person name="Kampfer P."/>
            <person name="Jerzak L."/>
            <person name="Wilharm G."/>
            <person name="Golke J."/>
            <person name="Busse H.J."/>
            <person name="Glaeser S.P."/>
        </authorList>
    </citation>
    <scope>NUCLEOTIDE SEQUENCE [LARGE SCALE GENOMIC DNA]</scope>
    <source>
        <strain evidence="8 9">119/4</strain>
    </source>
</reference>
<dbReference type="GO" id="GO:0016020">
    <property type="term" value="C:membrane"/>
    <property type="evidence" value="ECO:0007669"/>
    <property type="project" value="UniProtKB-SubCell"/>
</dbReference>
<comment type="similarity">
    <text evidence="2">Belongs to the drug/metabolite transporter (DMT) superfamily. 10 TMS drug/metabolite exporter (DME) (TC 2.A.7.3) family.</text>
</comment>
<dbReference type="PANTHER" id="PTHR22911:SF6">
    <property type="entry name" value="SOLUTE CARRIER FAMILY 35 MEMBER G1"/>
    <property type="match status" value="1"/>
</dbReference>
<dbReference type="AlphaFoldDB" id="A0A3S3V1C6"/>
<dbReference type="SUPFAM" id="SSF103481">
    <property type="entry name" value="Multidrug resistance efflux transporter EmrE"/>
    <property type="match status" value="2"/>
</dbReference>
<comment type="subcellular location">
    <subcellularLocation>
        <location evidence="1">Membrane</location>
        <topology evidence="1">Multi-pass membrane protein</topology>
    </subcellularLocation>
</comment>
<evidence type="ECO:0000313" key="9">
    <source>
        <dbReference type="Proteomes" id="UP000287168"/>
    </source>
</evidence>
<feature type="transmembrane region" description="Helical" evidence="6">
    <location>
        <begin position="98"/>
        <end position="115"/>
    </location>
</feature>
<evidence type="ECO:0000313" key="8">
    <source>
        <dbReference type="EMBL" id="RWY40029.1"/>
    </source>
</evidence>
<dbReference type="EMBL" id="SBLC01000018">
    <property type="protein sequence ID" value="RWY40029.1"/>
    <property type="molecule type" value="Genomic_DNA"/>
</dbReference>
<proteinExistence type="inferred from homology"/>
<feature type="transmembrane region" description="Helical" evidence="6">
    <location>
        <begin position="37"/>
        <end position="54"/>
    </location>
</feature>
<feature type="transmembrane region" description="Helical" evidence="6">
    <location>
        <begin position="267"/>
        <end position="285"/>
    </location>
</feature>
<dbReference type="RefSeq" id="WP_128489903.1">
    <property type="nucleotide sequence ID" value="NZ_JBHLXB010000035.1"/>
</dbReference>
<feature type="transmembrane region" description="Helical" evidence="6">
    <location>
        <begin position="74"/>
        <end position="92"/>
    </location>
</feature>
<accession>A0A3S3V1C6</accession>
<evidence type="ECO:0000256" key="4">
    <source>
        <dbReference type="ARBA" id="ARBA00022989"/>
    </source>
</evidence>
<sequence>MRPLRGITYKLIAVLVFIAMASLIKLAAEHVPPGETVFFRSFFAIPVILGWLWLRGDLKNGVKTSRPGSHFFRALSGTASMGLQFAALGMLPLPEVTAIIYAAPLMVVVLAALVLKEKVGPWRYSAVGLGLAGVLIILAPRFSLEEGLSTAQSLGAAIALAAAVFMAFAQISIRRLTGFEPASTIVFWFTINATLLSLLTLPFGWVMPPPDIFALLVLAGFLGGIGQILLTSSYREAEAAVIAPLDYASMIFALGIGWFFFSEVPTLQMLCGAALVMAAGVLIIWREHRLGKDRSRARKASTQGG</sequence>
<feature type="transmembrane region" description="Helical" evidence="6">
    <location>
        <begin position="212"/>
        <end position="230"/>
    </location>
</feature>
<feature type="transmembrane region" description="Helical" evidence="6">
    <location>
        <begin position="185"/>
        <end position="206"/>
    </location>
</feature>
<evidence type="ECO:0000259" key="7">
    <source>
        <dbReference type="Pfam" id="PF00892"/>
    </source>
</evidence>
<dbReference type="InterPro" id="IPR000620">
    <property type="entry name" value="EamA_dom"/>
</dbReference>